<feature type="compositionally biased region" description="Pro residues" evidence="2">
    <location>
        <begin position="408"/>
        <end position="417"/>
    </location>
</feature>
<feature type="compositionally biased region" description="Basic and acidic residues" evidence="2">
    <location>
        <begin position="1438"/>
        <end position="1453"/>
    </location>
</feature>
<feature type="compositionally biased region" description="Pro residues" evidence="2">
    <location>
        <begin position="1028"/>
        <end position="1053"/>
    </location>
</feature>
<dbReference type="GeneID" id="9597769"/>
<feature type="compositionally biased region" description="Polar residues" evidence="2">
    <location>
        <begin position="455"/>
        <end position="466"/>
    </location>
</feature>
<feature type="compositionally biased region" description="Basic residues" evidence="2">
    <location>
        <begin position="360"/>
        <end position="376"/>
    </location>
</feature>
<dbReference type="EMBL" id="GL377312">
    <property type="protein sequence ID" value="EFI92509.1"/>
    <property type="molecule type" value="Genomic_DNA"/>
</dbReference>
<feature type="region of interest" description="Disordered" evidence="2">
    <location>
        <begin position="526"/>
        <end position="591"/>
    </location>
</feature>
<keyword evidence="4" id="KW-1185">Reference proteome</keyword>
<feature type="region of interest" description="Disordered" evidence="2">
    <location>
        <begin position="871"/>
        <end position="924"/>
    </location>
</feature>
<feature type="region of interest" description="Disordered" evidence="2">
    <location>
        <begin position="352"/>
        <end position="433"/>
    </location>
</feature>
<feature type="non-terminal residue" evidence="3">
    <location>
        <position position="1986"/>
    </location>
</feature>
<evidence type="ECO:0000313" key="4">
    <source>
        <dbReference type="Proteomes" id="UP000007431"/>
    </source>
</evidence>
<gene>
    <name evidence="3" type="ORF">SCHCODRAFT_113002</name>
</gene>
<protein>
    <submittedName>
        <fullName evidence="3">Uncharacterized protein</fullName>
    </submittedName>
</protein>
<evidence type="ECO:0000313" key="3">
    <source>
        <dbReference type="EMBL" id="EFI92509.1"/>
    </source>
</evidence>
<feature type="compositionally biased region" description="Low complexity" evidence="2">
    <location>
        <begin position="297"/>
        <end position="320"/>
    </location>
</feature>
<feature type="region of interest" description="Disordered" evidence="2">
    <location>
        <begin position="293"/>
        <end position="340"/>
    </location>
</feature>
<feature type="compositionally biased region" description="Basic and acidic residues" evidence="2">
    <location>
        <begin position="1527"/>
        <end position="1548"/>
    </location>
</feature>
<sequence length="1986" mass="217922">MAALSTTLKSDFKAKLEAQSHTDALARVNIAAKPPPDAFEKSLSEDDARAYSISRSVPNYVDIRFIQEYIWDNRPFRWALSVNNADLLLPLPKDAPLAPRGTPHGGGVAPRAKGHPPMNGSCSRQITVGVSPILKAFTDALAADKVNIFRCAAQTTVRMEPGREYGFDDLFDAAAYPFSKIGECCGGHYRQVQRELRLARGSITHYIGLKRSTVPVPRPALKAVVKSAARTRPKKRVEAAASRAASPAWGGGSSGAPSSSSAAGPSTSTGAGPSSLRLGVGLLSSFAGVGDDKDDPIYISSGSESSSDGSYSDSEGSVTMDDVDGDSDSDSLMSHGPRLGSPFVYKYQLPAVNMSDSTRSSHKRKAPPRPSLHRSQPHQGTHIEISADKRRILKTSHRFSTSSTFVPHEPPLPPPRLVEPDERPSNAQDDPFFQAYNENEGENVIIARKVDTVGSRGSSPGRSIASSLLGAAPSEQSRQRRADENSSRSATSPVPSSDSSAFEVQGHLLRSDESVHSLSLYSPEPLAVSPRSISLSPSRAERPSMTRTALEGGSTPGPSQGPNPPDEEADEGRRSESDEENTASNETNSRRLALTAAGDLMYNIDRSKPEHLRSVRKRLDSLIKETRLTPERVVDRGIARNSTKTRFTLHAEFLAFIEDVVGDVDNVLSTLYPATTEAYGAGTECYEVDPGGVLLEALKGSKSLAALNVAWSLFNSRCVTAARKHRKYKALVEAHIEKRAPNAMLSPLTTPRSVYSDMNHLEDNETKLKYLLGSAPSATDVLRPSDAQHRTAGRVPRPPREERLRFVGQDLRFVAPPPSPLIRAFPEREAEDMPRLVYYENGLRKERAPSTTFNNPDPLTPEEQAQYVQLEKKKKRAGFKQPPQPEEDPTAPVGRGLDTRLPDIREGVDPRLVAPAPPISAFGMLSTGTRLQPSSAYYSAYPGDSASNAGTPRHYNYPEPVDRQDAPNSSSEAYLGAATSISAHPHLQVQHPSVARVDPPRPNHGGYAWTATGGGGGGDGDPPDPDDGGPPPPNPPPGFPRRLPVPPPVPPPRKPARAGGGGGGPPGGGGGPSASYPDASGGPRPPYASATPTIQANLKMDCIPSWDGNRDTISPYLWAFFELANSGGSMRAAVAHWAWMRFPAGSSIYNWYLTLSEDTKEYMKKDAYNFMDVIKQQYLGAQWMKDMAVGFQLQSFREPKHRHETPSDFVNRRILDARSLGFAERNSVEEVKLVLSVAPADWDAKLIPSTLGSTDELKARVIQHERSLSMTSASVNQEVRAQVLSALKEYGRFSGDSRRRTNLMRGPVAYEAEAGIDPEELEDGERHNGGAEANSDDPANELYDVAFNVVASKEKNKSSASYPFPTRDSIVSRKPPPSPCRACGSKKHWNKDCPFWQQYLSRYRESLLAEGDPDTERAYNAAYAVMKQGFDGAASQLDQEHESSERKTQKEEADGPVTYEVRQPQFALTVEEIGEEYWYRGEMLPADYPHILEHVDAKEQEEDEAPRMGAVAERQAPPEPEVLVAEEAPRPTDRPPDEHPQPKPYEPPKIKLLAKKRVRQELRERGMTVLCVRGRLCSEIEKELLLRMDSCASLSLLAGWLYDSLKNPPPLRQGAKMKLWQLTDKSVNIRGYVCLPVLIRADDGTLIEAEAELYVVDGMTVPILLGEDFQQAYEISVERDLEQGTTLTFGEHPAPISAEGAPRSTDYDKVERAYVGEKPVHGWLKKAHRQHLKSARRERRRHTQDQDSVLRAQQDIRLKPETVVNIPVSGPFDKRREWIVERELLAAGEQKPFAIPNTLISSDKPVVPIANLATTPRKIRRGEIVAKVMPAEEFFDKPASAEHLAELANRAAFMSNHCQHPPSPGEEEDAPVPSTVPPPAQPGAGRASPVPHRFRMPEAVNYEAWKERRRSFPMPDAETYTAWKESFQSQVEKENEPAADVEQCGPKTAEVPDAEGVSSSDFRRVLDVGALPVHLKDRAWAMLERR</sequence>
<dbReference type="RefSeq" id="XP_003027412.1">
    <property type="nucleotide sequence ID" value="XM_003027366.1"/>
</dbReference>
<feature type="region of interest" description="Disordered" evidence="2">
    <location>
        <begin position="947"/>
        <end position="972"/>
    </location>
</feature>
<dbReference type="InParanoid" id="D8QGL2"/>
<dbReference type="OrthoDB" id="3062456at2759"/>
<evidence type="ECO:0000256" key="1">
    <source>
        <dbReference type="ARBA" id="ARBA00022581"/>
    </source>
</evidence>
<feature type="region of interest" description="Disordered" evidence="2">
    <location>
        <begin position="986"/>
        <end position="1090"/>
    </location>
</feature>
<feature type="region of interest" description="Disordered" evidence="2">
    <location>
        <begin position="1857"/>
        <end position="1891"/>
    </location>
</feature>
<dbReference type="Proteomes" id="UP000007431">
    <property type="component" value="Unassembled WGS sequence"/>
</dbReference>
<feature type="region of interest" description="Disordered" evidence="2">
    <location>
        <begin position="1434"/>
        <end position="1456"/>
    </location>
</feature>
<dbReference type="VEuPathDB" id="FungiDB:SCHCODRAFT_01105670"/>
<feature type="compositionally biased region" description="Low complexity" evidence="2">
    <location>
        <begin position="487"/>
        <end position="500"/>
    </location>
</feature>
<dbReference type="OMA" id="WHAGSER"/>
<feature type="region of interest" description="Disordered" evidence="2">
    <location>
        <begin position="1311"/>
        <end position="1338"/>
    </location>
</feature>
<dbReference type="HOGENOM" id="CLU_234185_0_0_1"/>
<feature type="region of interest" description="Disordered" evidence="2">
    <location>
        <begin position="1927"/>
        <end position="1957"/>
    </location>
</feature>
<organism evidence="4">
    <name type="scientific">Schizophyllum commune (strain H4-8 / FGSC 9210)</name>
    <name type="common">Split gill fungus</name>
    <dbReference type="NCBI Taxonomy" id="578458"/>
    <lineage>
        <taxon>Eukaryota</taxon>
        <taxon>Fungi</taxon>
        <taxon>Dikarya</taxon>
        <taxon>Basidiomycota</taxon>
        <taxon>Agaricomycotina</taxon>
        <taxon>Agaricomycetes</taxon>
        <taxon>Agaricomycetidae</taxon>
        <taxon>Agaricales</taxon>
        <taxon>Schizophyllaceae</taxon>
        <taxon>Schizophyllum</taxon>
    </lineage>
</organism>
<feature type="region of interest" description="Disordered" evidence="2">
    <location>
        <begin position="453"/>
        <end position="503"/>
    </location>
</feature>
<evidence type="ECO:0000256" key="2">
    <source>
        <dbReference type="SAM" id="MobiDB-lite"/>
    </source>
</evidence>
<reference evidence="3 4" key="1">
    <citation type="journal article" date="2010" name="Nat. Biotechnol.">
        <title>Genome sequence of the model mushroom Schizophyllum commune.</title>
        <authorList>
            <person name="Ohm R.A."/>
            <person name="de Jong J.F."/>
            <person name="Lugones L.G."/>
            <person name="Aerts A."/>
            <person name="Kothe E."/>
            <person name="Stajich J.E."/>
            <person name="de Vries R.P."/>
            <person name="Record E."/>
            <person name="Levasseur A."/>
            <person name="Baker S.E."/>
            <person name="Bartholomew K.A."/>
            <person name="Coutinho P.M."/>
            <person name="Erdmann S."/>
            <person name="Fowler T.J."/>
            <person name="Gathman A.C."/>
            <person name="Lombard V."/>
            <person name="Henrissat B."/>
            <person name="Knabe N."/>
            <person name="Kuees U."/>
            <person name="Lilly W.W."/>
            <person name="Lindquist E."/>
            <person name="Lucas S."/>
            <person name="Magnuson J.K."/>
            <person name="Piumi F."/>
            <person name="Raudaskoski M."/>
            <person name="Salamov A."/>
            <person name="Schmutz J."/>
            <person name="Schwarze F.W.M.R."/>
            <person name="vanKuyk P.A."/>
            <person name="Horton J.S."/>
            <person name="Grigoriev I.V."/>
            <person name="Woesten H.A.B."/>
        </authorList>
    </citation>
    <scope>NUCLEOTIDE SEQUENCE [LARGE SCALE GENOMIC DNA]</scope>
    <source>
        <strain evidence="4">H4-8 / FGSC 9210</strain>
    </source>
</reference>
<feature type="region of interest" description="Disordered" evidence="2">
    <location>
        <begin position="1357"/>
        <end position="1378"/>
    </location>
</feature>
<name>D8QGL2_SCHCM</name>
<feature type="compositionally biased region" description="Basic and acidic residues" evidence="2">
    <location>
        <begin position="897"/>
        <end position="909"/>
    </location>
</feature>
<feature type="region of interest" description="Disordered" evidence="2">
    <location>
        <begin position="227"/>
        <end position="272"/>
    </location>
</feature>
<dbReference type="PANTHER" id="PTHR13037:SF24">
    <property type="entry name" value="POLYCOMB PROTEIN PCL-RELATED"/>
    <property type="match status" value="1"/>
</dbReference>
<feature type="compositionally biased region" description="Low complexity" evidence="2">
    <location>
        <begin position="255"/>
        <end position="272"/>
    </location>
</feature>
<keyword evidence="1" id="KW-0945">Host-virus interaction</keyword>
<feature type="compositionally biased region" description="Basic and acidic residues" evidence="2">
    <location>
        <begin position="477"/>
        <end position="486"/>
    </location>
</feature>
<feature type="region of interest" description="Disordered" evidence="2">
    <location>
        <begin position="1499"/>
        <end position="1548"/>
    </location>
</feature>
<accession>D8QGL2</accession>
<feature type="compositionally biased region" description="Acidic residues" evidence="2">
    <location>
        <begin position="1314"/>
        <end position="1323"/>
    </location>
</feature>
<dbReference type="PANTHER" id="PTHR13037">
    <property type="entry name" value="FORMIN"/>
    <property type="match status" value="1"/>
</dbReference>
<feature type="compositionally biased region" description="Low complexity" evidence="2">
    <location>
        <begin position="1073"/>
        <end position="1082"/>
    </location>
</feature>
<dbReference type="KEGG" id="scm:SCHCO_01105670"/>
<proteinExistence type="predicted"/>
<dbReference type="eggNOG" id="ENOG502SN1A">
    <property type="taxonomic scope" value="Eukaryota"/>
</dbReference>
<feature type="compositionally biased region" description="Low complexity" evidence="2">
    <location>
        <begin position="239"/>
        <end position="248"/>
    </location>
</feature>
<feature type="compositionally biased region" description="Gly residues" evidence="2">
    <location>
        <begin position="1058"/>
        <end position="1072"/>
    </location>
</feature>